<dbReference type="PROSITE" id="PS51272">
    <property type="entry name" value="SLH"/>
    <property type="match status" value="3"/>
</dbReference>
<dbReference type="Pfam" id="PF00395">
    <property type="entry name" value="SLH"/>
    <property type="match status" value="3"/>
</dbReference>
<feature type="domain" description="SLH" evidence="3">
    <location>
        <begin position="96"/>
        <end position="152"/>
    </location>
</feature>
<dbReference type="PANTHER" id="PTHR43308">
    <property type="entry name" value="OUTER MEMBRANE PROTEIN ALPHA-RELATED"/>
    <property type="match status" value="1"/>
</dbReference>
<feature type="signal peptide" evidence="2">
    <location>
        <begin position="1"/>
        <end position="26"/>
    </location>
</feature>
<evidence type="ECO:0000259" key="3">
    <source>
        <dbReference type="PROSITE" id="PS51272"/>
    </source>
</evidence>
<dbReference type="PANTHER" id="PTHR43308:SF5">
    <property type="entry name" value="S-LAYER PROTEIN _ PEPTIDOGLYCAN ENDO-BETA-N-ACETYLGLUCOSAMINIDASE"/>
    <property type="match status" value="1"/>
</dbReference>
<sequence length="769" mass="78352">MKTARLTKKMVSLTVAGSLSLSLLGAANGAAVTEGTAPDIVGHWAEQDIAQWMSQGLIDGYEDGSFQPDKAVTRAEFVALVNRAFGFTAAGNAAFKDLKAADWSYADFQKAVKAGYLTGFEDGSVHPNSPISRQEIALIVERLLGLAPLPQGADAFSDSAMIPAWSKGAIGAVEANGIMDGYEDHTFKPANNATRAEAVVILSHALKVKSAPVVLDKAGTVGPATGTQTIHGDVVVSSPGVTLRNTVVEGNLTFAAGIGEGDAVLDHVTVKGTTLVQGGGAHSIHFEDSVLLTIVVDKTAGAVRIVAEGSTTVATVRLQTAATLEEEAGLTGEGFTDVQLSQLLPAGSSITLLGAFDDVDVTGVKVRIDIPSGNVQHITVGENATGNDINLGTGARIVDLVLNAAIKVIGGGKIDTVQMNEAAQASSSFETQPGRLEDENGNLIVPKSSAPSGPSQQELDQRAADDVTALITALPATADLTLAANAAGVEAANAAFGKLSTAQKALVTTGNQTKLADAVARIAELKADKAAADAVIALIAALPEPELLRLEDQADITAAKDALGALTAPQKALVTNQDKLALVIAKIDALIAAANAVTAQITALPDPAVITLDNQTDVTAANAAFNALSAAQQDLVTNQAKLTQAVAKIEALIAAANAVTAKIAALPDPATITLDNQAAVTSARTAFDALSASQQALVTNQTKLTQAEARISTLIAAANAVTAQIAALPDPAAITLDNQTDVDAANAAFNALSAAQQDLVTNQAKLTQA</sequence>
<dbReference type="EMBL" id="JAAAMV010000015">
    <property type="protein sequence ID" value="NBD25770.1"/>
    <property type="molecule type" value="Genomic_DNA"/>
</dbReference>
<evidence type="ECO:0000313" key="5">
    <source>
        <dbReference type="Proteomes" id="UP000665561"/>
    </source>
</evidence>
<keyword evidence="2" id="KW-0732">Signal</keyword>
<feature type="region of interest" description="Disordered" evidence="1">
    <location>
        <begin position="425"/>
        <end position="459"/>
    </location>
</feature>
<feature type="domain" description="SLH" evidence="3">
    <location>
        <begin position="153"/>
        <end position="216"/>
    </location>
</feature>
<protein>
    <recommendedName>
        <fullName evidence="3">SLH domain-containing protein</fullName>
    </recommendedName>
</protein>
<organism evidence="4 5">
    <name type="scientific">Paenibacillus glycinis</name>
    <dbReference type="NCBI Taxonomy" id="2697035"/>
    <lineage>
        <taxon>Bacteria</taxon>
        <taxon>Bacillati</taxon>
        <taxon>Bacillota</taxon>
        <taxon>Bacilli</taxon>
        <taxon>Bacillales</taxon>
        <taxon>Paenibacillaceae</taxon>
        <taxon>Paenibacillus</taxon>
    </lineage>
</organism>
<keyword evidence="5" id="KW-1185">Reference proteome</keyword>
<comment type="caution">
    <text evidence="4">The sequence shown here is derived from an EMBL/GenBank/DDBJ whole genome shotgun (WGS) entry which is preliminary data.</text>
</comment>
<dbReference type="InterPro" id="IPR051465">
    <property type="entry name" value="Cell_Envelope_Struct_Comp"/>
</dbReference>
<dbReference type="Proteomes" id="UP000665561">
    <property type="component" value="Unassembled WGS sequence"/>
</dbReference>
<accession>A0ABW9XSW9</accession>
<reference evidence="4 5" key="1">
    <citation type="submission" date="2020-01" db="EMBL/GenBank/DDBJ databases">
        <title>Paenibacillus soybeanensis sp. nov. isolated from the nodules of soybean (Glycine max(L.) Merr).</title>
        <authorList>
            <person name="Wang H."/>
        </authorList>
    </citation>
    <scope>NUCLEOTIDE SEQUENCE [LARGE SCALE GENOMIC DNA]</scope>
    <source>
        <strain evidence="4 5">T1</strain>
    </source>
</reference>
<dbReference type="InterPro" id="IPR001119">
    <property type="entry name" value="SLH_dom"/>
</dbReference>
<gene>
    <name evidence="4" type="ORF">GT019_18005</name>
</gene>
<evidence type="ECO:0000256" key="2">
    <source>
        <dbReference type="SAM" id="SignalP"/>
    </source>
</evidence>
<name>A0ABW9XSW9_9BACL</name>
<feature type="compositionally biased region" description="Polar residues" evidence="1">
    <location>
        <begin position="449"/>
        <end position="458"/>
    </location>
</feature>
<evidence type="ECO:0000313" key="4">
    <source>
        <dbReference type="EMBL" id="NBD25770.1"/>
    </source>
</evidence>
<evidence type="ECO:0000256" key="1">
    <source>
        <dbReference type="SAM" id="MobiDB-lite"/>
    </source>
</evidence>
<feature type="chain" id="PRO_5045066758" description="SLH domain-containing protein" evidence="2">
    <location>
        <begin position="27"/>
        <end position="769"/>
    </location>
</feature>
<feature type="domain" description="SLH" evidence="3">
    <location>
        <begin position="32"/>
        <end position="95"/>
    </location>
</feature>
<proteinExistence type="predicted"/>
<dbReference type="RefSeq" id="WP_201755442.1">
    <property type="nucleotide sequence ID" value="NZ_JAAAMV010000015.1"/>
</dbReference>
<feature type="non-terminal residue" evidence="4">
    <location>
        <position position="769"/>
    </location>
</feature>